<dbReference type="PANTHER" id="PTHR20858:SF19">
    <property type="entry name" value="PYRIDOXINE KINASE"/>
    <property type="match status" value="1"/>
</dbReference>
<evidence type="ECO:0000256" key="9">
    <source>
        <dbReference type="ARBA" id="ARBA00042307"/>
    </source>
</evidence>
<evidence type="ECO:0000259" key="14">
    <source>
        <dbReference type="Pfam" id="PF08543"/>
    </source>
</evidence>
<keyword evidence="5" id="KW-0547">Nucleotide-binding</keyword>
<evidence type="ECO:0000256" key="7">
    <source>
        <dbReference type="ARBA" id="ARBA00022840"/>
    </source>
</evidence>
<evidence type="ECO:0000256" key="10">
    <source>
        <dbReference type="ARBA" id="ARBA00042348"/>
    </source>
</evidence>
<comment type="catalytic activity">
    <reaction evidence="13">
        <text>pyridoxal + ATP = pyridoxal 5'-phosphate + ADP + H(+)</text>
        <dbReference type="Rhea" id="RHEA:10224"/>
        <dbReference type="ChEBI" id="CHEBI:15378"/>
        <dbReference type="ChEBI" id="CHEBI:17310"/>
        <dbReference type="ChEBI" id="CHEBI:30616"/>
        <dbReference type="ChEBI" id="CHEBI:456216"/>
        <dbReference type="ChEBI" id="CHEBI:597326"/>
        <dbReference type="EC" id="2.7.1.35"/>
    </reaction>
</comment>
<keyword evidence="6 15" id="KW-0418">Kinase</keyword>
<dbReference type="RefSeq" id="WP_381447285.1">
    <property type="nucleotide sequence ID" value="NZ_JBHSNP010000029.1"/>
</dbReference>
<feature type="domain" description="Pyridoxamine kinase/Phosphomethylpyrimidine kinase" evidence="14">
    <location>
        <begin position="13"/>
        <end position="259"/>
    </location>
</feature>
<keyword evidence="7" id="KW-0067">ATP-binding</keyword>
<evidence type="ECO:0000256" key="1">
    <source>
        <dbReference type="ARBA" id="ARBA00009879"/>
    </source>
</evidence>
<proteinExistence type="inferred from homology"/>
<dbReference type="GO" id="GO:0008972">
    <property type="term" value="F:phosphomethylpyrimidine kinase activity"/>
    <property type="evidence" value="ECO:0007669"/>
    <property type="project" value="UniProtKB-EC"/>
</dbReference>
<dbReference type="PANTHER" id="PTHR20858">
    <property type="entry name" value="PHOSPHOMETHYLPYRIMIDINE KINASE"/>
    <property type="match status" value="1"/>
</dbReference>
<dbReference type="SUPFAM" id="SSF53613">
    <property type="entry name" value="Ribokinase-like"/>
    <property type="match status" value="1"/>
</dbReference>
<dbReference type="Proteomes" id="UP001596071">
    <property type="component" value="Unassembled WGS sequence"/>
</dbReference>
<dbReference type="CDD" id="cd01169">
    <property type="entry name" value="HMPP_kinase"/>
    <property type="match status" value="1"/>
</dbReference>
<comment type="caution">
    <text evidence="15">The sequence shown here is derived from an EMBL/GenBank/DDBJ whole genome shotgun (WGS) entry which is preliminary data.</text>
</comment>
<evidence type="ECO:0000256" key="6">
    <source>
        <dbReference type="ARBA" id="ARBA00022777"/>
    </source>
</evidence>
<accession>A0ABW0U2S7</accession>
<evidence type="ECO:0000256" key="13">
    <source>
        <dbReference type="ARBA" id="ARBA00049293"/>
    </source>
</evidence>
<evidence type="ECO:0000256" key="2">
    <source>
        <dbReference type="ARBA" id="ARBA00012104"/>
    </source>
</evidence>
<evidence type="ECO:0000256" key="3">
    <source>
        <dbReference type="ARBA" id="ARBA00022679"/>
    </source>
</evidence>
<keyword evidence="3 15" id="KW-0808">Transferase</keyword>
<protein>
    <recommendedName>
        <fullName evidence="2">pyridoxal kinase</fullName>
        <ecNumber evidence="2">2.7.1.35</ecNumber>
    </recommendedName>
    <alternativeName>
        <fullName evidence="10">PN/PL/PM kinase</fullName>
    </alternativeName>
    <alternativeName>
        <fullName evidence="11">Pyridoxal kinase</fullName>
    </alternativeName>
    <alternativeName>
        <fullName evidence="9">Pyridoxamine kinase</fullName>
    </alternativeName>
    <alternativeName>
        <fullName evidence="12">Vitamin B6 kinase</fullName>
    </alternativeName>
</protein>
<gene>
    <name evidence="15" type="primary">thiD</name>
    <name evidence="15" type="ORF">ACFPTP_17050</name>
</gene>
<evidence type="ECO:0000256" key="12">
    <source>
        <dbReference type="ARBA" id="ARBA00042531"/>
    </source>
</evidence>
<organism evidence="15 16">
    <name type="scientific">Sporosarcina koreensis</name>
    <dbReference type="NCBI Taxonomy" id="334735"/>
    <lineage>
        <taxon>Bacteria</taxon>
        <taxon>Bacillati</taxon>
        <taxon>Bacillota</taxon>
        <taxon>Bacilli</taxon>
        <taxon>Bacillales</taxon>
        <taxon>Caryophanaceae</taxon>
        <taxon>Sporosarcina</taxon>
    </lineage>
</organism>
<dbReference type="Pfam" id="PF08543">
    <property type="entry name" value="Phos_pyr_kin"/>
    <property type="match status" value="1"/>
</dbReference>
<evidence type="ECO:0000256" key="4">
    <source>
        <dbReference type="ARBA" id="ARBA00022723"/>
    </source>
</evidence>
<keyword evidence="8" id="KW-0460">Magnesium</keyword>
<sequence length="277" mass="29356">MTMKKTLTIAGSDTSGGAGIQADLKTFQEHGTYGMTALTVVVTMDPDNNWSHNVYSLPIDVLKAQLKTALSTGIDAIKTGMLSTEEVIQTAGEAIAESGLDHVVIDPVMVCKGEDEVLNPGTVDAMVEYLLPKAEIVTPNLFEAGQLASMKTPSTIEQMKSVAEKIHSLGVRNVVIKGGKQLQHDKAADLFYDGKAFTLLEAEKTATHYNHGAGCTFAAAITANLANGLDVKEAVIEAKKFVSAAIANGWKLNEYVGPVMHGAKNRVGAPEITATEI</sequence>
<dbReference type="InterPro" id="IPR013749">
    <property type="entry name" value="PM/HMP-P_kinase-1"/>
</dbReference>
<dbReference type="InterPro" id="IPR004399">
    <property type="entry name" value="HMP/HMP-P_kinase_dom"/>
</dbReference>
<dbReference type="EC" id="2.7.1.35" evidence="2"/>
<dbReference type="InterPro" id="IPR029056">
    <property type="entry name" value="Ribokinase-like"/>
</dbReference>
<dbReference type="Gene3D" id="3.40.1190.20">
    <property type="match status" value="1"/>
</dbReference>
<keyword evidence="16" id="KW-1185">Reference proteome</keyword>
<evidence type="ECO:0000256" key="5">
    <source>
        <dbReference type="ARBA" id="ARBA00022741"/>
    </source>
</evidence>
<reference evidence="16" key="1">
    <citation type="journal article" date="2019" name="Int. J. Syst. Evol. Microbiol.">
        <title>The Global Catalogue of Microorganisms (GCM) 10K type strain sequencing project: providing services to taxonomists for standard genome sequencing and annotation.</title>
        <authorList>
            <consortium name="The Broad Institute Genomics Platform"/>
            <consortium name="The Broad Institute Genome Sequencing Center for Infectious Disease"/>
            <person name="Wu L."/>
            <person name="Ma J."/>
        </authorList>
    </citation>
    <scope>NUCLEOTIDE SEQUENCE [LARGE SCALE GENOMIC DNA]</scope>
    <source>
        <strain evidence="16">KACC 11299</strain>
    </source>
</reference>
<evidence type="ECO:0000313" key="15">
    <source>
        <dbReference type="EMBL" id="MFC5604948.1"/>
    </source>
</evidence>
<evidence type="ECO:0000256" key="8">
    <source>
        <dbReference type="ARBA" id="ARBA00022842"/>
    </source>
</evidence>
<evidence type="ECO:0000256" key="11">
    <source>
        <dbReference type="ARBA" id="ARBA00042396"/>
    </source>
</evidence>
<comment type="similarity">
    <text evidence="1">Belongs to the ThiD family.</text>
</comment>
<dbReference type="NCBIfam" id="TIGR00097">
    <property type="entry name" value="HMP-P_kinase"/>
    <property type="match status" value="1"/>
</dbReference>
<dbReference type="EMBL" id="JBHSNP010000029">
    <property type="protein sequence ID" value="MFC5604948.1"/>
    <property type="molecule type" value="Genomic_DNA"/>
</dbReference>
<keyword evidence="4" id="KW-0479">Metal-binding</keyword>
<name>A0ABW0U2S7_9BACL</name>
<dbReference type="GO" id="GO:0008902">
    <property type="term" value="F:hydroxymethylpyrimidine kinase activity"/>
    <property type="evidence" value="ECO:0007669"/>
    <property type="project" value="UniProtKB-EC"/>
</dbReference>
<evidence type="ECO:0000313" key="16">
    <source>
        <dbReference type="Proteomes" id="UP001596071"/>
    </source>
</evidence>